<feature type="signal peptide" evidence="1">
    <location>
        <begin position="1"/>
        <end position="23"/>
    </location>
</feature>
<reference evidence="3" key="1">
    <citation type="submission" date="2019-05" db="EMBL/GenBank/DDBJ databases">
        <title>Isolation, diversity and antifungal activity of Actinobacteria from wheat.</title>
        <authorList>
            <person name="Yu B."/>
        </authorList>
    </citation>
    <scope>NUCLEOTIDE SEQUENCE [LARGE SCALE GENOMIC DNA]</scope>
    <source>
        <strain evidence="3">NEAU-HEGS1-5</strain>
    </source>
</reference>
<dbReference type="Gene3D" id="3.40.710.10">
    <property type="entry name" value="DD-peptidase/beta-lactamase superfamily"/>
    <property type="match status" value="1"/>
</dbReference>
<evidence type="ECO:0000259" key="2">
    <source>
        <dbReference type="Pfam" id="PF00144"/>
    </source>
</evidence>
<feature type="chain" id="PRO_5024326682" evidence="1">
    <location>
        <begin position="24"/>
        <end position="568"/>
    </location>
</feature>
<keyword evidence="3" id="KW-0378">Hydrolase</keyword>
<feature type="domain" description="Beta-lactamase-related" evidence="2">
    <location>
        <begin position="56"/>
        <end position="356"/>
    </location>
</feature>
<evidence type="ECO:0000313" key="3">
    <source>
        <dbReference type="EMBL" id="TLP51343.1"/>
    </source>
</evidence>
<dbReference type="AlphaFoldDB" id="A0A5R8YI57"/>
<dbReference type="PROSITE" id="PS51257">
    <property type="entry name" value="PROKAR_LIPOPROTEIN"/>
    <property type="match status" value="1"/>
</dbReference>
<proteinExistence type="predicted"/>
<dbReference type="PROSITE" id="PS00146">
    <property type="entry name" value="BETA_LACTAMASE_A"/>
    <property type="match status" value="1"/>
</dbReference>
<comment type="caution">
    <text evidence="3">The sequence shown here is derived from an EMBL/GenBank/DDBJ whole genome shotgun (WGS) entry which is preliminary data.</text>
</comment>
<dbReference type="GO" id="GO:0016787">
    <property type="term" value="F:hydrolase activity"/>
    <property type="evidence" value="ECO:0007669"/>
    <property type="project" value="UniProtKB-KW"/>
</dbReference>
<evidence type="ECO:0000313" key="4">
    <source>
        <dbReference type="Proteomes" id="UP000309033"/>
    </source>
</evidence>
<organism evidence="3 4">
    <name type="scientific">Microbispora triticiradicis</name>
    <dbReference type="NCBI Taxonomy" id="2200763"/>
    <lineage>
        <taxon>Bacteria</taxon>
        <taxon>Bacillati</taxon>
        <taxon>Actinomycetota</taxon>
        <taxon>Actinomycetes</taxon>
        <taxon>Streptosporangiales</taxon>
        <taxon>Streptosporangiaceae</taxon>
        <taxon>Microbispora</taxon>
    </lineage>
</organism>
<name>A0A5R8YI57_9ACTN</name>
<dbReference type="PANTHER" id="PTHR46825:SF9">
    <property type="entry name" value="BETA-LACTAMASE-RELATED DOMAIN-CONTAINING PROTEIN"/>
    <property type="match status" value="1"/>
</dbReference>
<protein>
    <submittedName>
        <fullName evidence="3">Serine hydrolase</fullName>
    </submittedName>
</protein>
<dbReference type="Pfam" id="PF00144">
    <property type="entry name" value="Beta-lactamase"/>
    <property type="match status" value="1"/>
</dbReference>
<dbReference type="InterPro" id="IPR023650">
    <property type="entry name" value="Beta-lactam_class-A_AS"/>
</dbReference>
<dbReference type="PANTHER" id="PTHR46825">
    <property type="entry name" value="D-ALANYL-D-ALANINE-CARBOXYPEPTIDASE/ENDOPEPTIDASE AMPH"/>
    <property type="match status" value="1"/>
</dbReference>
<dbReference type="OrthoDB" id="9809635at2"/>
<gene>
    <name evidence="3" type="ORF">FED44_34005</name>
</gene>
<dbReference type="InterPro" id="IPR050491">
    <property type="entry name" value="AmpC-like"/>
</dbReference>
<keyword evidence="1" id="KW-0732">Signal</keyword>
<sequence length="568" mass="57516">MRRLLVGLPAGLTVASLLLTACGAGPGRPARTPEAPACAPALGRAFGAWADAGFSGSVAILRDGAFECRAAYGTADAAAHRPNTPGTVFSIGSVTKAVTAAAILRLADEGRLSLDDRVGAILPRLRGPVAGATVRQLLLHTSGLNGTHGGDYEPLSPDAALAAIGRLKLAFPPGTGYVYSNAGYTLLALVVERLSGRGYRDYVGSAVLRLPGGRTAGGFWDGRPAAPGPRAVGYLDDGKPGHQGGFAGPYWGAEGNGGLAMTMPDLAEWTYALFTGRVVTPASAGLVARPGWPLGNGRSETPGWVAFDRSVYGERFLSAAGGGGDVGHNAVVAWVPAQRRVVAIASNTAKLPAEALLRAVGPALLAGRPLPAPSPATTAAGPARGGDLAAMVGTYRLERGGGFQVSAEGGRLTVSATGAGAVRALAPPGPEVTEAALRAHEQRVLALLNGRTQEGRRERASLGKAFGAVSGLTLAGTVTKGADTRTYVTLTTGRGPVLAWYAVNEQGGVMAAEVPAKPPALTLVPSGGAGRFRPDDPTGTGPRVEVAFEGRRMTVTGASGTVTAERSG</sequence>
<dbReference type="EMBL" id="VANP01000023">
    <property type="protein sequence ID" value="TLP51343.1"/>
    <property type="molecule type" value="Genomic_DNA"/>
</dbReference>
<keyword evidence="4" id="KW-1185">Reference proteome</keyword>
<evidence type="ECO:0000256" key="1">
    <source>
        <dbReference type="SAM" id="SignalP"/>
    </source>
</evidence>
<dbReference type="InterPro" id="IPR001466">
    <property type="entry name" value="Beta-lactam-related"/>
</dbReference>
<accession>A0A5R8YI57</accession>
<dbReference type="Proteomes" id="UP000309033">
    <property type="component" value="Unassembled WGS sequence"/>
</dbReference>
<dbReference type="InterPro" id="IPR012338">
    <property type="entry name" value="Beta-lactam/transpept-like"/>
</dbReference>
<dbReference type="SUPFAM" id="SSF56601">
    <property type="entry name" value="beta-lactamase/transpeptidase-like"/>
    <property type="match status" value="1"/>
</dbReference>